<dbReference type="Proteomes" id="UP000547510">
    <property type="component" value="Unassembled WGS sequence"/>
</dbReference>
<organism evidence="6 7">
    <name type="scientific">Saccharothrix tamanrassetensis</name>
    <dbReference type="NCBI Taxonomy" id="1051531"/>
    <lineage>
        <taxon>Bacteria</taxon>
        <taxon>Bacillati</taxon>
        <taxon>Actinomycetota</taxon>
        <taxon>Actinomycetes</taxon>
        <taxon>Pseudonocardiales</taxon>
        <taxon>Pseudonocardiaceae</taxon>
        <taxon>Saccharothrix</taxon>
    </lineage>
</organism>
<evidence type="ECO:0000256" key="1">
    <source>
        <dbReference type="ARBA" id="ARBA00010641"/>
    </source>
</evidence>
<reference evidence="6 7" key="1">
    <citation type="submission" date="2020-08" db="EMBL/GenBank/DDBJ databases">
        <title>Genomic Encyclopedia of Type Strains, Phase III (KMG-III): the genomes of soil and plant-associated and newly described type strains.</title>
        <authorList>
            <person name="Whitman W."/>
        </authorList>
    </citation>
    <scope>NUCLEOTIDE SEQUENCE [LARGE SCALE GENOMIC DNA]</scope>
    <source>
        <strain evidence="6 7">CECT 8640</strain>
    </source>
</reference>
<dbReference type="Gene3D" id="1.10.10.10">
    <property type="entry name" value="Winged helix-like DNA-binding domain superfamily/Winged helix DNA-binding domain"/>
    <property type="match status" value="1"/>
</dbReference>
<dbReference type="InterPro" id="IPR039425">
    <property type="entry name" value="RNA_pol_sigma-70-like"/>
</dbReference>
<protein>
    <submittedName>
        <fullName evidence="6">RNA polymerase sigma factor (Sigma-70 family)</fullName>
    </submittedName>
</protein>
<dbReference type="SUPFAM" id="SSF88946">
    <property type="entry name" value="Sigma2 domain of RNA polymerase sigma factors"/>
    <property type="match status" value="1"/>
</dbReference>
<dbReference type="EMBL" id="JACHJN010000001">
    <property type="protein sequence ID" value="MBB5953947.1"/>
    <property type="molecule type" value="Genomic_DNA"/>
</dbReference>
<evidence type="ECO:0000256" key="5">
    <source>
        <dbReference type="ARBA" id="ARBA00023163"/>
    </source>
</evidence>
<dbReference type="GO" id="GO:0016987">
    <property type="term" value="F:sigma factor activity"/>
    <property type="evidence" value="ECO:0007669"/>
    <property type="project" value="UniProtKB-KW"/>
</dbReference>
<dbReference type="PANTHER" id="PTHR43133">
    <property type="entry name" value="RNA POLYMERASE ECF-TYPE SIGMA FACTO"/>
    <property type="match status" value="1"/>
</dbReference>
<dbReference type="SUPFAM" id="SSF88659">
    <property type="entry name" value="Sigma3 and sigma4 domains of RNA polymerase sigma factors"/>
    <property type="match status" value="1"/>
</dbReference>
<accession>A0A841CCP3</accession>
<dbReference type="PANTHER" id="PTHR43133:SF8">
    <property type="entry name" value="RNA POLYMERASE SIGMA FACTOR HI_1459-RELATED"/>
    <property type="match status" value="1"/>
</dbReference>
<dbReference type="InterPro" id="IPR014284">
    <property type="entry name" value="RNA_pol_sigma-70_dom"/>
</dbReference>
<keyword evidence="5" id="KW-0804">Transcription</keyword>
<dbReference type="InterPro" id="IPR013325">
    <property type="entry name" value="RNA_pol_sigma_r2"/>
</dbReference>
<evidence type="ECO:0000256" key="3">
    <source>
        <dbReference type="ARBA" id="ARBA00023082"/>
    </source>
</evidence>
<dbReference type="GO" id="GO:0003677">
    <property type="term" value="F:DNA binding"/>
    <property type="evidence" value="ECO:0007669"/>
    <property type="project" value="UniProtKB-KW"/>
</dbReference>
<dbReference type="AlphaFoldDB" id="A0A841CCP3"/>
<keyword evidence="2" id="KW-0805">Transcription regulation</keyword>
<sequence>MSSTRSDRHRAGGKPLDDYEGLAVLFESAQRGDRAALGLIAETLTPMLWQVARAQGLDRERSADAVQTAWLRLLGSLSDIHSPLALTGWLVTVTKRVAWSMRNELRAGELVGLLADEQVVDPTPPPEEQAVFADRRARLWDAVSRLSHRCRELLRVVAFVNRPEYAEISAALDMPKGSIGPTRGRCLAQLRKQLLADQEGSWR</sequence>
<dbReference type="NCBIfam" id="TIGR02937">
    <property type="entry name" value="sigma70-ECF"/>
    <property type="match status" value="1"/>
</dbReference>
<gene>
    <name evidence="6" type="ORF">FHS29_000517</name>
</gene>
<dbReference type="GO" id="GO:0006352">
    <property type="term" value="P:DNA-templated transcription initiation"/>
    <property type="evidence" value="ECO:0007669"/>
    <property type="project" value="InterPro"/>
</dbReference>
<comment type="caution">
    <text evidence="6">The sequence shown here is derived from an EMBL/GenBank/DDBJ whole genome shotgun (WGS) entry which is preliminary data.</text>
</comment>
<proteinExistence type="inferred from homology"/>
<keyword evidence="7" id="KW-1185">Reference proteome</keyword>
<comment type="similarity">
    <text evidence="1">Belongs to the sigma-70 factor family. ECF subfamily.</text>
</comment>
<dbReference type="Gene3D" id="1.10.1740.10">
    <property type="match status" value="1"/>
</dbReference>
<evidence type="ECO:0000256" key="4">
    <source>
        <dbReference type="ARBA" id="ARBA00023125"/>
    </source>
</evidence>
<keyword evidence="3" id="KW-0731">Sigma factor</keyword>
<dbReference type="InterPro" id="IPR013324">
    <property type="entry name" value="RNA_pol_sigma_r3/r4-like"/>
</dbReference>
<evidence type="ECO:0000313" key="7">
    <source>
        <dbReference type="Proteomes" id="UP000547510"/>
    </source>
</evidence>
<keyword evidence="4" id="KW-0238">DNA-binding</keyword>
<dbReference type="InterPro" id="IPR036388">
    <property type="entry name" value="WH-like_DNA-bd_sf"/>
</dbReference>
<evidence type="ECO:0000313" key="6">
    <source>
        <dbReference type="EMBL" id="MBB5953947.1"/>
    </source>
</evidence>
<evidence type="ECO:0000256" key="2">
    <source>
        <dbReference type="ARBA" id="ARBA00023015"/>
    </source>
</evidence>
<name>A0A841CCP3_9PSEU</name>
<dbReference type="RefSeq" id="WP_184687780.1">
    <property type="nucleotide sequence ID" value="NZ_JACHJN010000001.1"/>
</dbReference>